<name>A0A9X4L228_9BACL</name>
<dbReference type="EMBL" id="JAPDIA010000008">
    <property type="protein sequence ID" value="MDG0812169.1"/>
    <property type="molecule type" value="Genomic_DNA"/>
</dbReference>
<keyword evidence="3" id="KW-1185">Reference proteome</keyword>
<feature type="compositionally biased region" description="Basic and acidic residues" evidence="1">
    <location>
        <begin position="1"/>
        <end position="12"/>
    </location>
</feature>
<comment type="caution">
    <text evidence="2">The sequence shown here is derived from an EMBL/GenBank/DDBJ whole genome shotgun (WGS) entry which is preliminary data.</text>
</comment>
<dbReference type="InterPro" id="IPR036249">
    <property type="entry name" value="Thioredoxin-like_sf"/>
</dbReference>
<protein>
    <recommendedName>
        <fullName evidence="4">Thioredoxin-like fold domain-containing protein</fullName>
    </recommendedName>
</protein>
<dbReference type="Proteomes" id="UP001153404">
    <property type="component" value="Unassembled WGS sequence"/>
</dbReference>
<evidence type="ECO:0000313" key="3">
    <source>
        <dbReference type="Proteomes" id="UP001153404"/>
    </source>
</evidence>
<dbReference type="CDD" id="cd02972">
    <property type="entry name" value="DsbA_family"/>
    <property type="match status" value="1"/>
</dbReference>
<reference evidence="2" key="1">
    <citation type="submission" date="2022-10" db="EMBL/GenBank/DDBJ databases">
        <title>Comparative genomic analysis of Cohnella hashimotonis sp. nov., isolated from the International Space Station.</title>
        <authorList>
            <person name="Simpson A."/>
            <person name="Venkateswaran K."/>
        </authorList>
    </citation>
    <scope>NUCLEOTIDE SEQUENCE</scope>
    <source>
        <strain evidence="2">DSM 28161</strain>
    </source>
</reference>
<evidence type="ECO:0000313" key="2">
    <source>
        <dbReference type="EMBL" id="MDG0812169.1"/>
    </source>
</evidence>
<evidence type="ECO:0008006" key="4">
    <source>
        <dbReference type="Google" id="ProtNLM"/>
    </source>
</evidence>
<dbReference type="Gene3D" id="3.40.30.10">
    <property type="entry name" value="Glutaredoxin"/>
    <property type="match status" value="1"/>
</dbReference>
<feature type="region of interest" description="Disordered" evidence="1">
    <location>
        <begin position="1"/>
        <end position="21"/>
    </location>
</feature>
<dbReference type="RefSeq" id="WP_277535325.1">
    <property type="nucleotide sequence ID" value="NZ_JAPDIA010000008.1"/>
</dbReference>
<organism evidence="2 3">
    <name type="scientific">Cohnella rhizosphaerae</name>
    <dbReference type="NCBI Taxonomy" id="1457232"/>
    <lineage>
        <taxon>Bacteria</taxon>
        <taxon>Bacillati</taxon>
        <taxon>Bacillota</taxon>
        <taxon>Bacilli</taxon>
        <taxon>Bacillales</taxon>
        <taxon>Paenibacillaceae</taxon>
        <taxon>Cohnella</taxon>
    </lineage>
</organism>
<accession>A0A9X4L228</accession>
<evidence type="ECO:0000256" key="1">
    <source>
        <dbReference type="SAM" id="MobiDB-lite"/>
    </source>
</evidence>
<gene>
    <name evidence="2" type="ORF">OMP40_24560</name>
</gene>
<dbReference type="SUPFAM" id="SSF52833">
    <property type="entry name" value="Thioredoxin-like"/>
    <property type="match status" value="1"/>
</dbReference>
<dbReference type="AlphaFoldDB" id="A0A9X4L228"/>
<sequence>MDKHNKIARDNKFTGTPTLVLNGKKLSDDQALNYDNLKAEIEKALKASPEAPAASSAAASASAS</sequence>
<proteinExistence type="predicted"/>